<proteinExistence type="predicted"/>
<dbReference type="EMBL" id="JBHSPX010000009">
    <property type="protein sequence ID" value="MFC6067018.1"/>
    <property type="molecule type" value="Genomic_DNA"/>
</dbReference>
<evidence type="ECO:0000313" key="2">
    <source>
        <dbReference type="Proteomes" id="UP001596139"/>
    </source>
</evidence>
<gene>
    <name evidence="1" type="ORF">ACFP4F_31365</name>
</gene>
<comment type="caution">
    <text evidence="1">The sequence shown here is derived from an EMBL/GenBank/DDBJ whole genome shotgun (WGS) entry which is preliminary data.</text>
</comment>
<name>A0ABW1MTI7_9ACTN</name>
<evidence type="ECO:0000313" key="1">
    <source>
        <dbReference type="EMBL" id="MFC6067018.1"/>
    </source>
</evidence>
<dbReference type="Proteomes" id="UP001596139">
    <property type="component" value="Unassembled WGS sequence"/>
</dbReference>
<sequence>MSNNARGGALAALPTETACAGTRQQRLAEPHDLSLTAGELTPAVKQHAVAARGR</sequence>
<organism evidence="1 2">
    <name type="scientific">Streptomyces ochraceiscleroticus</name>
    <dbReference type="NCBI Taxonomy" id="47761"/>
    <lineage>
        <taxon>Bacteria</taxon>
        <taxon>Bacillati</taxon>
        <taxon>Actinomycetota</taxon>
        <taxon>Actinomycetes</taxon>
        <taxon>Kitasatosporales</taxon>
        <taxon>Streptomycetaceae</taxon>
        <taxon>Streptomyces</taxon>
    </lineage>
</organism>
<dbReference type="RefSeq" id="WP_157848860.1">
    <property type="nucleotide sequence ID" value="NZ_JBHSPX010000009.1"/>
</dbReference>
<protein>
    <submittedName>
        <fullName evidence="1">Uncharacterized protein</fullName>
    </submittedName>
</protein>
<reference evidence="2" key="1">
    <citation type="journal article" date="2019" name="Int. J. Syst. Evol. Microbiol.">
        <title>The Global Catalogue of Microorganisms (GCM) 10K type strain sequencing project: providing services to taxonomists for standard genome sequencing and annotation.</title>
        <authorList>
            <consortium name="The Broad Institute Genomics Platform"/>
            <consortium name="The Broad Institute Genome Sequencing Center for Infectious Disease"/>
            <person name="Wu L."/>
            <person name="Ma J."/>
        </authorList>
    </citation>
    <scope>NUCLEOTIDE SEQUENCE [LARGE SCALE GENOMIC DNA]</scope>
    <source>
        <strain evidence="2">CGMCC 1.15180</strain>
    </source>
</reference>
<accession>A0ABW1MTI7</accession>
<keyword evidence="2" id="KW-1185">Reference proteome</keyword>